<proteinExistence type="predicted"/>
<sequence>MTGITVLSFLYAQNKVSAQTELINQALSRAGHELTLNIHRYEFIPYALSLDETVRHFLSQQNDTRLQAEVVRKISSIQNKVGALSVFITNADGKIIAASQQDLTGHDVQFRPYFVNSISTTTEHFFGIGTTGSVPGYYQANAVISQGKKLGVVVVKIDIEALANSKSNYLNKMFLLDNNNIIVSSSDESMLFHSLGPLSPQQIAASDRTHQYNNKIIPSLTGYRSQKIAADSYHVRYNGRDYIQINQYLSPLNLTLAQLSPVDSVYSSAAIIVALTGVTLAIIFTVISLFIQRQHIIRLKLDNQQALESAYSHLEELVQERSQQLEIQNASLAKEVQERILSVQKMETMQQELIRTEKLAVIGQLSAGIAHEINQPLSAISVLSENSVRFLEQGQTDILRSNLKRIVELVGFIGRISQQLRSFSRNSDDLTRAVSVSASIDNALIMLTHRINQQQICFERQAPSGDLWCLCNSTRLEQVLVNLLSNSIEAIGSQRKDGTISVSWSRQGDQAVLAIADNGPGIAPEILTHIFEPFFTTRTRNGLGLGLAISADIVHSYGGTLQAGNLSSGACFTLRLPLASPDDKETVDD</sequence>
<dbReference type="EMBL" id="JPKR02000005">
    <property type="protein sequence ID" value="KGD70379.1"/>
    <property type="molecule type" value="Genomic_DNA"/>
</dbReference>
<dbReference type="InterPro" id="IPR029151">
    <property type="entry name" value="Sensor-like_sf"/>
</dbReference>
<evidence type="ECO:0000256" key="13">
    <source>
        <dbReference type="SAM" id="Phobius"/>
    </source>
</evidence>
<evidence type="ECO:0000313" key="16">
    <source>
        <dbReference type="Proteomes" id="UP000029577"/>
    </source>
</evidence>
<dbReference type="SUPFAM" id="SSF55874">
    <property type="entry name" value="ATPase domain of HSP90 chaperone/DNA topoisomerase II/histidine kinase"/>
    <property type="match status" value="1"/>
</dbReference>
<dbReference type="Pfam" id="PF02518">
    <property type="entry name" value="HATPase_c"/>
    <property type="match status" value="1"/>
</dbReference>
<dbReference type="Gene3D" id="3.30.450.20">
    <property type="entry name" value="PAS domain"/>
    <property type="match status" value="2"/>
</dbReference>
<dbReference type="eggNOG" id="COG4191">
    <property type="taxonomic scope" value="Bacteria"/>
</dbReference>
<dbReference type="InterPro" id="IPR004358">
    <property type="entry name" value="Sig_transdc_His_kin-like_C"/>
</dbReference>
<evidence type="ECO:0000256" key="10">
    <source>
        <dbReference type="ARBA" id="ARBA00022840"/>
    </source>
</evidence>
<keyword evidence="6" id="KW-0808">Transferase</keyword>
<evidence type="ECO:0000256" key="2">
    <source>
        <dbReference type="ARBA" id="ARBA00004651"/>
    </source>
</evidence>
<evidence type="ECO:0000256" key="6">
    <source>
        <dbReference type="ARBA" id="ARBA00022679"/>
    </source>
</evidence>
<evidence type="ECO:0000256" key="4">
    <source>
        <dbReference type="ARBA" id="ARBA00022475"/>
    </source>
</evidence>
<keyword evidence="10" id="KW-0067">ATP-binding</keyword>
<feature type="domain" description="Histidine kinase" evidence="14">
    <location>
        <begin position="368"/>
        <end position="580"/>
    </location>
</feature>
<dbReference type="SUPFAM" id="SSF47384">
    <property type="entry name" value="Homodimeric domain of signal transducing histidine kinase"/>
    <property type="match status" value="1"/>
</dbReference>
<dbReference type="STRING" id="642227.HA49_20865"/>
<dbReference type="SUPFAM" id="SSF103190">
    <property type="entry name" value="Sensory domain-like"/>
    <property type="match status" value="1"/>
</dbReference>
<dbReference type="Proteomes" id="UP000029577">
    <property type="component" value="Unassembled WGS sequence"/>
</dbReference>
<evidence type="ECO:0000256" key="7">
    <source>
        <dbReference type="ARBA" id="ARBA00022692"/>
    </source>
</evidence>
<keyword evidence="16" id="KW-1185">Reference proteome</keyword>
<evidence type="ECO:0000256" key="9">
    <source>
        <dbReference type="ARBA" id="ARBA00022777"/>
    </source>
</evidence>
<keyword evidence="4" id="KW-1003">Cell membrane</keyword>
<dbReference type="Gene3D" id="1.10.287.130">
    <property type="match status" value="1"/>
</dbReference>
<protein>
    <recommendedName>
        <fullName evidence="3">histidine kinase</fullName>
        <ecNumber evidence="3">2.7.13.3</ecNumber>
    </recommendedName>
</protein>
<comment type="subcellular location">
    <subcellularLocation>
        <location evidence="2">Cell membrane</location>
        <topology evidence="2">Multi-pass membrane protein</topology>
    </subcellularLocation>
</comment>
<dbReference type="CDD" id="cd00082">
    <property type="entry name" value="HisKA"/>
    <property type="match status" value="1"/>
</dbReference>
<name>A0A095T186_9GAMM</name>
<dbReference type="GO" id="GO:0000155">
    <property type="term" value="F:phosphorelay sensor kinase activity"/>
    <property type="evidence" value="ECO:0007669"/>
    <property type="project" value="InterPro"/>
</dbReference>
<dbReference type="PANTHER" id="PTHR43065:SF46">
    <property type="entry name" value="C4-DICARBOXYLATE TRANSPORT SENSOR PROTEIN DCTB"/>
    <property type="match status" value="1"/>
</dbReference>
<dbReference type="PROSITE" id="PS50109">
    <property type="entry name" value="HIS_KIN"/>
    <property type="match status" value="1"/>
</dbReference>
<dbReference type="Gene3D" id="3.30.565.10">
    <property type="entry name" value="Histidine kinase-like ATPase, C-terminal domain"/>
    <property type="match status" value="1"/>
</dbReference>
<keyword evidence="9" id="KW-0418">Kinase</keyword>
<comment type="catalytic activity">
    <reaction evidence="1">
        <text>ATP + protein L-histidine = ADP + protein N-phospho-L-histidine.</text>
        <dbReference type="EC" id="2.7.13.3"/>
    </reaction>
</comment>
<reference evidence="15" key="1">
    <citation type="submission" date="2014-12" db="EMBL/GenBank/DDBJ databases">
        <title>The draft genome of the Tatumella morbirosei type strain, LMG23360T isolated from pineapple rot.</title>
        <authorList>
            <person name="Smits T.H."/>
            <person name="Palmer M."/>
            <person name="Venter S.N."/>
            <person name="Duffy B."/>
            <person name="Steenkamp E.T."/>
            <person name="Chan W.Y."/>
            <person name="Coutinho T.A."/>
            <person name="Coetzee M.P."/>
            <person name="De Maayer P."/>
        </authorList>
    </citation>
    <scope>NUCLEOTIDE SEQUENCE [LARGE SCALE GENOMIC DNA]</scope>
    <source>
        <strain evidence="15">LMG 23360</strain>
    </source>
</reference>
<evidence type="ECO:0000256" key="1">
    <source>
        <dbReference type="ARBA" id="ARBA00000085"/>
    </source>
</evidence>
<dbReference type="SMART" id="SM00387">
    <property type="entry name" value="HATPase_c"/>
    <property type="match status" value="1"/>
</dbReference>
<dbReference type="InterPro" id="IPR003661">
    <property type="entry name" value="HisK_dim/P_dom"/>
</dbReference>
<dbReference type="GO" id="GO:0005524">
    <property type="term" value="F:ATP binding"/>
    <property type="evidence" value="ECO:0007669"/>
    <property type="project" value="UniProtKB-KW"/>
</dbReference>
<dbReference type="InterPro" id="IPR017055">
    <property type="entry name" value="Sig_transdc_His_kinase_DctB"/>
</dbReference>
<dbReference type="EC" id="2.7.13.3" evidence="3"/>
<dbReference type="InterPro" id="IPR036890">
    <property type="entry name" value="HATPase_C_sf"/>
</dbReference>
<evidence type="ECO:0000256" key="8">
    <source>
        <dbReference type="ARBA" id="ARBA00022741"/>
    </source>
</evidence>
<dbReference type="InterPro" id="IPR036097">
    <property type="entry name" value="HisK_dim/P_sf"/>
</dbReference>
<dbReference type="InterPro" id="IPR005467">
    <property type="entry name" value="His_kinase_dom"/>
</dbReference>
<dbReference type="PRINTS" id="PR00344">
    <property type="entry name" value="BCTRLSENSOR"/>
</dbReference>
<dbReference type="AlphaFoldDB" id="A0A095T186"/>
<evidence type="ECO:0000256" key="5">
    <source>
        <dbReference type="ARBA" id="ARBA00022553"/>
    </source>
</evidence>
<accession>A0A095T186</accession>
<dbReference type="InterPro" id="IPR003594">
    <property type="entry name" value="HATPase_dom"/>
</dbReference>
<evidence type="ECO:0000313" key="15">
    <source>
        <dbReference type="EMBL" id="KGD70379.1"/>
    </source>
</evidence>
<keyword evidence="5" id="KW-0597">Phosphoprotein</keyword>
<evidence type="ECO:0000256" key="3">
    <source>
        <dbReference type="ARBA" id="ARBA00012438"/>
    </source>
</evidence>
<dbReference type="GO" id="GO:0005886">
    <property type="term" value="C:plasma membrane"/>
    <property type="evidence" value="ECO:0007669"/>
    <property type="project" value="UniProtKB-SubCell"/>
</dbReference>
<evidence type="ECO:0000256" key="11">
    <source>
        <dbReference type="ARBA" id="ARBA00022989"/>
    </source>
</evidence>
<evidence type="ECO:0000259" key="14">
    <source>
        <dbReference type="PROSITE" id="PS50109"/>
    </source>
</evidence>
<keyword evidence="13" id="KW-0472">Membrane</keyword>
<dbReference type="PIRSF" id="PIRSF036431">
    <property type="entry name" value="STHK_DctB"/>
    <property type="match status" value="1"/>
</dbReference>
<keyword evidence="7 13" id="KW-0812">Transmembrane</keyword>
<keyword evidence="11 13" id="KW-1133">Transmembrane helix</keyword>
<keyword evidence="12" id="KW-0902">Two-component regulatory system</keyword>
<comment type="caution">
    <text evidence="15">The sequence shown here is derived from an EMBL/GenBank/DDBJ whole genome shotgun (WGS) entry which is preliminary data.</text>
</comment>
<dbReference type="SMART" id="SM00388">
    <property type="entry name" value="HisKA"/>
    <property type="match status" value="1"/>
</dbReference>
<evidence type="ECO:0000256" key="12">
    <source>
        <dbReference type="ARBA" id="ARBA00023012"/>
    </source>
</evidence>
<gene>
    <name evidence="15" type="ORF">HA49_20865</name>
</gene>
<organism evidence="15 16">
    <name type="scientific">Tatumella morbirosei</name>
    <dbReference type="NCBI Taxonomy" id="642227"/>
    <lineage>
        <taxon>Bacteria</taxon>
        <taxon>Pseudomonadati</taxon>
        <taxon>Pseudomonadota</taxon>
        <taxon>Gammaproteobacteria</taxon>
        <taxon>Enterobacterales</taxon>
        <taxon>Erwiniaceae</taxon>
        <taxon>Tatumella</taxon>
    </lineage>
</organism>
<keyword evidence="8" id="KW-0547">Nucleotide-binding</keyword>
<feature type="transmembrane region" description="Helical" evidence="13">
    <location>
        <begin position="265"/>
        <end position="291"/>
    </location>
</feature>
<dbReference type="PANTHER" id="PTHR43065">
    <property type="entry name" value="SENSOR HISTIDINE KINASE"/>
    <property type="match status" value="1"/>
</dbReference>